<dbReference type="AlphaFoldDB" id="I3W130"/>
<feature type="domain" description="VOC" evidence="1">
    <location>
        <begin position="7"/>
        <end position="123"/>
    </location>
</feature>
<dbReference type="EMBL" id="JQ418528">
    <property type="protein sequence ID" value="AFK89307.1"/>
    <property type="molecule type" value="Genomic_DNA"/>
</dbReference>
<dbReference type="InterPro" id="IPR041581">
    <property type="entry name" value="Glyoxalase_6"/>
</dbReference>
<dbReference type="InterPro" id="IPR037523">
    <property type="entry name" value="VOC_core"/>
</dbReference>
<proteinExistence type="predicted"/>
<evidence type="ECO:0000313" key="2">
    <source>
        <dbReference type="EMBL" id="AFK89307.1"/>
    </source>
</evidence>
<reference evidence="2" key="1">
    <citation type="submission" date="2012-01" db="EMBL/GenBank/DDBJ databases">
        <authorList>
            <person name="Summers A.O."/>
            <person name="Wireman J."/>
            <person name="Sale K."/>
        </authorList>
    </citation>
    <scope>NUCLEOTIDE SEQUENCE</scope>
    <source>
        <strain evidence="2">J3-40</strain>
        <plasmid evidence="2">pJ340-69</plasmid>
    </source>
</reference>
<sequence>MTAPVGQLASISLDCPDTDLLAGFYSRLLGLEEAFATPDRGVVALAGAGPMLTLMRVDHYVAPLWPEGPQHQQLHLDIAVEELDSATDAAVALGATPAKHQPAPNQWRVLLDPVGHPFCLTAVRPE</sequence>
<keyword evidence="2" id="KW-0614">Plasmid</keyword>
<geneLocation type="plasmid" evidence="2">
    <name>pJ340-69</name>
</geneLocation>
<dbReference type="PANTHER" id="PTHR35908:SF1">
    <property type="entry name" value="CONSERVED PROTEIN"/>
    <property type="match status" value="1"/>
</dbReference>
<dbReference type="Pfam" id="PF18029">
    <property type="entry name" value="Glyoxalase_6"/>
    <property type="match status" value="1"/>
</dbReference>
<organism evidence="2">
    <name type="scientific">Arthrobacter sp. J3.40</name>
    <dbReference type="NCBI Taxonomy" id="347209"/>
    <lineage>
        <taxon>Bacteria</taxon>
        <taxon>Bacillati</taxon>
        <taxon>Actinomycetota</taxon>
        <taxon>Actinomycetes</taxon>
        <taxon>Micrococcales</taxon>
        <taxon>Micrococcaceae</taxon>
        <taxon>Arthrobacter</taxon>
    </lineage>
</organism>
<dbReference type="RefSeq" id="WP_015061930.1">
    <property type="nucleotide sequence ID" value="NC_019330.1"/>
</dbReference>
<accession>I3W130</accession>
<dbReference type="SUPFAM" id="SSF54593">
    <property type="entry name" value="Glyoxalase/Bleomycin resistance protein/Dihydroxybiphenyl dioxygenase"/>
    <property type="match status" value="1"/>
</dbReference>
<dbReference type="PROSITE" id="PS51819">
    <property type="entry name" value="VOC"/>
    <property type="match status" value="1"/>
</dbReference>
<dbReference type="InterPro" id="IPR029068">
    <property type="entry name" value="Glyas_Bleomycin-R_OHBP_Dase"/>
</dbReference>
<dbReference type="Gene3D" id="3.10.180.10">
    <property type="entry name" value="2,3-Dihydroxybiphenyl 1,2-Dioxygenase, domain 1"/>
    <property type="match status" value="1"/>
</dbReference>
<evidence type="ECO:0000259" key="1">
    <source>
        <dbReference type="PROSITE" id="PS51819"/>
    </source>
</evidence>
<protein>
    <recommendedName>
        <fullName evidence="1">VOC domain-containing protein</fullName>
    </recommendedName>
</protein>
<dbReference type="PANTHER" id="PTHR35908">
    <property type="entry name" value="HYPOTHETICAL FUSION PROTEIN"/>
    <property type="match status" value="1"/>
</dbReference>
<name>I3W130_9MICC</name>